<dbReference type="InterPro" id="IPR029063">
    <property type="entry name" value="SAM-dependent_MTases_sf"/>
</dbReference>
<evidence type="ECO:0000313" key="1">
    <source>
        <dbReference type="EMBL" id="RHC57268.1"/>
    </source>
</evidence>
<organism evidence="1 2">
    <name type="scientific">Enterocloster bolteae</name>
    <dbReference type="NCBI Taxonomy" id="208479"/>
    <lineage>
        <taxon>Bacteria</taxon>
        <taxon>Bacillati</taxon>
        <taxon>Bacillota</taxon>
        <taxon>Clostridia</taxon>
        <taxon>Lachnospirales</taxon>
        <taxon>Lachnospiraceae</taxon>
        <taxon>Enterocloster</taxon>
    </lineage>
</organism>
<comment type="caution">
    <text evidence="1">The sequence shown here is derived from an EMBL/GenBank/DDBJ whole genome shotgun (WGS) entry which is preliminary data.</text>
</comment>
<accession>A0A414AYC4</accession>
<dbReference type="EMBL" id="QSHZ01000005">
    <property type="protein sequence ID" value="RHC57268.1"/>
    <property type="molecule type" value="Genomic_DNA"/>
</dbReference>
<reference evidence="1 2" key="1">
    <citation type="submission" date="2018-08" db="EMBL/GenBank/DDBJ databases">
        <title>A genome reference for cultivated species of the human gut microbiota.</title>
        <authorList>
            <person name="Zou Y."/>
            <person name="Xue W."/>
            <person name="Luo G."/>
        </authorList>
    </citation>
    <scope>NUCLEOTIDE SEQUENCE [LARGE SCALE GENOMIC DNA]</scope>
    <source>
        <strain evidence="1 2">AM35-14</strain>
    </source>
</reference>
<dbReference type="AlphaFoldDB" id="A0A414AYC4"/>
<dbReference type="Proteomes" id="UP000283975">
    <property type="component" value="Unassembled WGS sequence"/>
</dbReference>
<proteinExistence type="predicted"/>
<evidence type="ECO:0000313" key="2">
    <source>
        <dbReference type="Proteomes" id="UP000283975"/>
    </source>
</evidence>
<protein>
    <submittedName>
        <fullName evidence="1">Uncharacterized protein</fullName>
    </submittedName>
</protein>
<dbReference type="SUPFAM" id="SSF53335">
    <property type="entry name" value="S-adenosyl-L-methionine-dependent methyltransferases"/>
    <property type="match status" value="1"/>
</dbReference>
<gene>
    <name evidence="1" type="ORF">DW839_05995</name>
</gene>
<name>A0A414AYC4_9FIRM</name>
<dbReference type="Gene3D" id="3.40.50.720">
    <property type="entry name" value="NAD(P)-binding Rossmann-like Domain"/>
    <property type="match status" value="1"/>
</dbReference>
<sequence>MILEKQIINLQENLLEREAEIADLKLQKLEFEGKYKSNAYAREFVDVVELFKVLFDKCNSEKCLVNNKKIVLYGAGIRGKRISMIMQKCGFEVFCFVDRDDKKVGTMLDGKPIFPIEQLDVLDNSFICYITILNENACKDVKDTIKKRNPNLTVVVSGDELIDALWFSK</sequence>